<dbReference type="OrthoDB" id="5952526at2759"/>
<dbReference type="PROSITE" id="PS50865">
    <property type="entry name" value="ZF_MYND_2"/>
    <property type="match status" value="1"/>
</dbReference>
<keyword evidence="4 13" id="KW-0863">Zinc-finger</keyword>
<evidence type="ECO:0000313" key="17">
    <source>
        <dbReference type="EMBL" id="CAG6017676.1"/>
    </source>
</evidence>
<keyword evidence="10" id="KW-0539">Nucleus</keyword>
<protein>
    <recommendedName>
        <fullName evidence="11">hypoxia-inducible factor-proline dioxygenase</fullName>
        <ecNumber evidence="11">1.14.11.29</ecNumber>
    </recommendedName>
</protein>
<keyword evidence="18" id="KW-1185">Reference proteome</keyword>
<evidence type="ECO:0000256" key="5">
    <source>
        <dbReference type="ARBA" id="ARBA00022833"/>
    </source>
</evidence>
<keyword evidence="8" id="KW-0560">Oxidoreductase</keyword>
<dbReference type="SMART" id="SM00702">
    <property type="entry name" value="P4Hc"/>
    <property type="match status" value="1"/>
</dbReference>
<comment type="subcellular location">
    <subcellularLocation>
        <location evidence="2">Nucleus</location>
    </subcellularLocation>
</comment>
<dbReference type="GO" id="GO:0008270">
    <property type="term" value="F:zinc ion binding"/>
    <property type="evidence" value="ECO:0007669"/>
    <property type="project" value="UniProtKB-KW"/>
</dbReference>
<keyword evidence="9" id="KW-0408">Iron</keyword>
<keyword evidence="5" id="KW-0862">Zinc</keyword>
<sequence length="362" mass="40532">MERQQSDLERERQYCELCGKLENLLKCGRCRSSFYCSKEHQKQHWKKHKLICKEVDKALLAKQNPGQGPPSGDDKESEKNQEKKSSSQLADTASLPQTADTDAREVVDRAGEDGPNSPATPNGQTSSSALKLATEYIIPCMNKHGICFVDNFLGLETGVGILENVKALHNTGKFTDGQLVSQKSDSTKDIRGDKIAWIEGKEPGCEKILFLMSRMDDLIRHCNGKLGNYTINGRTKAMVACYPGNGTGYVRHVDNPNGDGRCVTCIYYLNKDWNAKEHGGLLRIFPEGKAQFADIEPKFDRLLLFWSDRRNPHEVQPAFTTRYAITVWYFDADERARAKEKYLTSAGEKGVKVELGKSSDPS</sequence>
<dbReference type="PROSITE" id="PS51471">
    <property type="entry name" value="FE2OG_OXY"/>
    <property type="match status" value="1"/>
</dbReference>
<keyword evidence="7" id="KW-0223">Dioxygenase</keyword>
<dbReference type="GO" id="GO:0005634">
    <property type="term" value="C:nucleus"/>
    <property type="evidence" value="ECO:0007669"/>
    <property type="project" value="UniProtKB-SubCell"/>
</dbReference>
<dbReference type="Proteomes" id="UP000677803">
    <property type="component" value="Unassembled WGS sequence"/>
</dbReference>
<dbReference type="AlphaFoldDB" id="A0A8S4BR45"/>
<dbReference type="Pfam" id="PF01753">
    <property type="entry name" value="zf-MYND"/>
    <property type="match status" value="1"/>
</dbReference>
<dbReference type="InterPro" id="IPR006620">
    <property type="entry name" value="Pro_4_hyd_alph"/>
</dbReference>
<name>A0A8S4BR45_9TELE</name>
<evidence type="ECO:0000256" key="11">
    <source>
        <dbReference type="ARBA" id="ARBA00039004"/>
    </source>
</evidence>
<feature type="compositionally biased region" description="Polar residues" evidence="14">
    <location>
        <begin position="89"/>
        <end position="100"/>
    </location>
</feature>
<dbReference type="InterPro" id="IPR051559">
    <property type="entry name" value="HIF_prolyl_hydroxylases"/>
</dbReference>
<evidence type="ECO:0000256" key="6">
    <source>
        <dbReference type="ARBA" id="ARBA00022896"/>
    </source>
</evidence>
<feature type="compositionally biased region" description="Polar residues" evidence="14">
    <location>
        <begin position="117"/>
        <end position="127"/>
    </location>
</feature>
<evidence type="ECO:0000259" key="16">
    <source>
        <dbReference type="PROSITE" id="PS51471"/>
    </source>
</evidence>
<dbReference type="GO" id="GO:0005737">
    <property type="term" value="C:cytoplasm"/>
    <property type="evidence" value="ECO:0007669"/>
    <property type="project" value="TreeGrafter"/>
</dbReference>
<dbReference type="EC" id="1.14.11.29" evidence="11"/>
<evidence type="ECO:0000256" key="7">
    <source>
        <dbReference type="ARBA" id="ARBA00022964"/>
    </source>
</evidence>
<gene>
    <name evidence="17" type="ORF">MMEN_LOCUS20824</name>
</gene>
<dbReference type="InterPro" id="IPR044862">
    <property type="entry name" value="Pro_4_hyd_alph_FE2OG_OXY"/>
</dbReference>
<evidence type="ECO:0000256" key="3">
    <source>
        <dbReference type="ARBA" id="ARBA00022723"/>
    </source>
</evidence>
<accession>A0A8S4BR45</accession>
<evidence type="ECO:0000256" key="1">
    <source>
        <dbReference type="ARBA" id="ARBA00001961"/>
    </source>
</evidence>
<comment type="caution">
    <text evidence="17">The sequence shown here is derived from an EMBL/GenBank/DDBJ whole genome shotgun (WGS) entry which is preliminary data.</text>
</comment>
<feature type="region of interest" description="Disordered" evidence="14">
    <location>
        <begin position="108"/>
        <end position="127"/>
    </location>
</feature>
<comment type="cofactor">
    <cofactor evidence="1">
        <name>L-ascorbate</name>
        <dbReference type="ChEBI" id="CHEBI:38290"/>
    </cofactor>
</comment>
<dbReference type="SUPFAM" id="SSF144232">
    <property type="entry name" value="HIT/MYND zinc finger-like"/>
    <property type="match status" value="1"/>
</dbReference>
<evidence type="ECO:0000256" key="2">
    <source>
        <dbReference type="ARBA" id="ARBA00004123"/>
    </source>
</evidence>
<comment type="catalytic activity">
    <reaction evidence="12">
        <text>L-prolyl-[hypoxia-inducible factor alpha subunit] + 2-oxoglutarate + O2 = trans-4-hydroxy-L-prolyl-[hypoxia-inducible factor alpha subunit] + succinate + CO2</text>
        <dbReference type="Rhea" id="RHEA:48400"/>
        <dbReference type="Rhea" id="RHEA-COMP:12093"/>
        <dbReference type="Rhea" id="RHEA-COMP:12094"/>
        <dbReference type="ChEBI" id="CHEBI:15379"/>
        <dbReference type="ChEBI" id="CHEBI:16526"/>
        <dbReference type="ChEBI" id="CHEBI:16810"/>
        <dbReference type="ChEBI" id="CHEBI:30031"/>
        <dbReference type="ChEBI" id="CHEBI:50342"/>
        <dbReference type="ChEBI" id="CHEBI:61965"/>
        <dbReference type="EC" id="1.14.11.29"/>
    </reaction>
</comment>
<feature type="domain" description="MYND-type" evidence="15">
    <location>
        <begin position="15"/>
        <end position="52"/>
    </location>
</feature>
<evidence type="ECO:0000259" key="15">
    <source>
        <dbReference type="PROSITE" id="PS50865"/>
    </source>
</evidence>
<dbReference type="EMBL" id="CAJRST010039999">
    <property type="protein sequence ID" value="CAG6017676.1"/>
    <property type="molecule type" value="Genomic_DNA"/>
</dbReference>
<keyword evidence="3" id="KW-0479">Metal-binding</keyword>
<evidence type="ECO:0000256" key="9">
    <source>
        <dbReference type="ARBA" id="ARBA00023004"/>
    </source>
</evidence>
<dbReference type="Gene3D" id="2.60.120.620">
    <property type="entry name" value="q2cbj1_9rhob like domain"/>
    <property type="match status" value="1"/>
</dbReference>
<evidence type="ECO:0000256" key="8">
    <source>
        <dbReference type="ARBA" id="ARBA00023002"/>
    </source>
</evidence>
<dbReference type="GO" id="GO:0008198">
    <property type="term" value="F:ferrous iron binding"/>
    <property type="evidence" value="ECO:0007669"/>
    <property type="project" value="TreeGrafter"/>
</dbReference>
<evidence type="ECO:0000256" key="10">
    <source>
        <dbReference type="ARBA" id="ARBA00023242"/>
    </source>
</evidence>
<dbReference type="Pfam" id="PF13640">
    <property type="entry name" value="2OG-FeII_Oxy_3"/>
    <property type="match status" value="1"/>
</dbReference>
<evidence type="ECO:0000313" key="18">
    <source>
        <dbReference type="Proteomes" id="UP000677803"/>
    </source>
</evidence>
<dbReference type="GO" id="GO:0071456">
    <property type="term" value="P:cellular response to hypoxia"/>
    <property type="evidence" value="ECO:0007669"/>
    <property type="project" value="TreeGrafter"/>
</dbReference>
<dbReference type="FunFam" id="2.60.120.620:FF:000005">
    <property type="entry name" value="Egl nine homolog 1"/>
    <property type="match status" value="1"/>
</dbReference>
<evidence type="ECO:0000256" key="4">
    <source>
        <dbReference type="ARBA" id="ARBA00022771"/>
    </source>
</evidence>
<feature type="compositionally biased region" description="Basic and acidic residues" evidence="14">
    <location>
        <begin position="72"/>
        <end position="85"/>
    </location>
</feature>
<feature type="region of interest" description="Disordered" evidence="14">
    <location>
        <begin position="61"/>
        <end position="101"/>
    </location>
</feature>
<dbReference type="PANTHER" id="PTHR12907">
    <property type="entry name" value="EGL NINE HOMOLOG-RELATED"/>
    <property type="match status" value="1"/>
</dbReference>
<evidence type="ECO:0000256" key="14">
    <source>
        <dbReference type="SAM" id="MobiDB-lite"/>
    </source>
</evidence>
<dbReference type="PANTHER" id="PTHR12907:SF4">
    <property type="entry name" value="EGL NINE HOMOLOG 1"/>
    <property type="match status" value="1"/>
</dbReference>
<keyword evidence="6" id="KW-0847">Vitamin C</keyword>
<reference evidence="17" key="1">
    <citation type="submission" date="2021-05" db="EMBL/GenBank/DDBJ databases">
        <authorList>
            <person name="Tigano A."/>
        </authorList>
    </citation>
    <scope>NUCLEOTIDE SEQUENCE</scope>
</reference>
<proteinExistence type="predicted"/>
<feature type="domain" description="Fe2OG dioxygenase" evidence="16">
    <location>
        <begin position="230"/>
        <end position="331"/>
    </location>
</feature>
<dbReference type="GO" id="GO:0031418">
    <property type="term" value="F:L-ascorbic acid binding"/>
    <property type="evidence" value="ECO:0007669"/>
    <property type="project" value="UniProtKB-KW"/>
</dbReference>
<dbReference type="Gene3D" id="6.10.140.2220">
    <property type="match status" value="1"/>
</dbReference>
<dbReference type="GO" id="GO:0160082">
    <property type="term" value="F:hypoxia-inducible factor-proline dioxygenase activity"/>
    <property type="evidence" value="ECO:0007669"/>
    <property type="project" value="UniProtKB-EC"/>
</dbReference>
<dbReference type="InterPro" id="IPR002893">
    <property type="entry name" value="Znf_MYND"/>
</dbReference>
<organism evidence="17 18">
    <name type="scientific">Menidia menidia</name>
    <name type="common">Atlantic silverside</name>
    <dbReference type="NCBI Taxonomy" id="238744"/>
    <lineage>
        <taxon>Eukaryota</taxon>
        <taxon>Metazoa</taxon>
        <taxon>Chordata</taxon>
        <taxon>Craniata</taxon>
        <taxon>Vertebrata</taxon>
        <taxon>Euteleostomi</taxon>
        <taxon>Actinopterygii</taxon>
        <taxon>Neopterygii</taxon>
        <taxon>Teleostei</taxon>
        <taxon>Neoteleostei</taxon>
        <taxon>Acanthomorphata</taxon>
        <taxon>Ovalentaria</taxon>
        <taxon>Atherinomorphae</taxon>
        <taxon>Atheriniformes</taxon>
        <taxon>Atherinopsidae</taxon>
        <taxon>Menidiinae</taxon>
        <taxon>Menidia</taxon>
    </lineage>
</organism>
<dbReference type="PROSITE" id="PS01360">
    <property type="entry name" value="ZF_MYND_1"/>
    <property type="match status" value="1"/>
</dbReference>
<evidence type="ECO:0000256" key="12">
    <source>
        <dbReference type="ARBA" id="ARBA00049134"/>
    </source>
</evidence>
<evidence type="ECO:0000256" key="13">
    <source>
        <dbReference type="PROSITE-ProRule" id="PRU00134"/>
    </source>
</evidence>
<dbReference type="InterPro" id="IPR005123">
    <property type="entry name" value="Oxoglu/Fe-dep_dioxygenase_dom"/>
</dbReference>